<comment type="similarity">
    <text evidence="7">Belongs to the binding-protein-dependent transport system permease family.</text>
</comment>
<keyword evidence="5" id="KW-0764">Sulfate transport</keyword>
<comment type="caution">
    <text evidence="9">The sequence shown here is derived from an EMBL/GenBank/DDBJ whole genome shotgun (WGS) entry which is preliminary data.</text>
</comment>
<keyword evidence="2 7" id="KW-0813">Transport</keyword>
<dbReference type="InterPro" id="IPR000515">
    <property type="entry name" value="MetI-like"/>
</dbReference>
<evidence type="ECO:0000313" key="10">
    <source>
        <dbReference type="Proteomes" id="UP001056766"/>
    </source>
</evidence>
<evidence type="ECO:0000313" key="9">
    <source>
        <dbReference type="EMBL" id="MCM1986922.1"/>
    </source>
</evidence>
<dbReference type="PROSITE" id="PS50928">
    <property type="entry name" value="ABC_TM1"/>
    <property type="match status" value="1"/>
</dbReference>
<evidence type="ECO:0000256" key="1">
    <source>
        <dbReference type="ARBA" id="ARBA00004141"/>
    </source>
</evidence>
<dbReference type="InterPro" id="IPR005667">
    <property type="entry name" value="Sulph_transpt2"/>
</dbReference>
<dbReference type="Proteomes" id="UP001056766">
    <property type="component" value="Unassembled WGS sequence"/>
</dbReference>
<gene>
    <name evidence="9" type="ORF">KDK67_07945</name>
</gene>
<dbReference type="SUPFAM" id="SSF161098">
    <property type="entry name" value="MetI-like"/>
    <property type="match status" value="1"/>
</dbReference>
<dbReference type="AlphaFoldDB" id="A0A9E5DBH3"/>
<evidence type="ECO:0000256" key="7">
    <source>
        <dbReference type="RuleBase" id="RU363032"/>
    </source>
</evidence>
<feature type="transmembrane region" description="Helical" evidence="7">
    <location>
        <begin position="112"/>
        <end position="132"/>
    </location>
</feature>
<dbReference type="PANTHER" id="PTHR30406">
    <property type="entry name" value="SULFATE TRANSPORT SYSTEM PERMEASE PROTEIN"/>
    <property type="match status" value="1"/>
</dbReference>
<dbReference type="NCBIfam" id="TIGR01581">
    <property type="entry name" value="Mo_ABC_porter"/>
    <property type="match status" value="1"/>
</dbReference>
<evidence type="ECO:0000256" key="2">
    <source>
        <dbReference type="ARBA" id="ARBA00022448"/>
    </source>
</evidence>
<proteinExistence type="inferred from homology"/>
<sequence length="249" mass="26776">MLLLTLFIFSLLLEIITHTSPASLITNIVSPEIRFAIKLSLLTSIASTLMCIFLAIPVSYALSRHDFPGKTLISTILDMPMALPPIVAGLGLLLIFGTSTVGTYLAGVGLKFVFTPLGIVMAQFTVNISLMLRIMRSTFEGINPRYEHVAQTLGCTPFQAFIKTTLPLSKNGILAGSVITWSRGMGEFGAVLMLAGATRMKTETLPIALYLNLSSGELDLAIAAATILICISGITLYLFERKGGIAKLY</sequence>
<dbReference type="GO" id="GO:0005886">
    <property type="term" value="C:plasma membrane"/>
    <property type="evidence" value="ECO:0007669"/>
    <property type="project" value="UniProtKB-SubCell"/>
</dbReference>
<evidence type="ECO:0000256" key="5">
    <source>
        <dbReference type="ARBA" id="ARBA00023032"/>
    </source>
</evidence>
<dbReference type="InterPro" id="IPR006469">
    <property type="entry name" value="NifC_ABC_porter"/>
</dbReference>
<dbReference type="NCBIfam" id="NF038017">
    <property type="entry name" value="ABC_perm1"/>
    <property type="match status" value="1"/>
</dbReference>
<organism evidence="9 10">
    <name type="scientific">Methanococcoides seepicolus</name>
    <dbReference type="NCBI Taxonomy" id="2828780"/>
    <lineage>
        <taxon>Archaea</taxon>
        <taxon>Methanobacteriati</taxon>
        <taxon>Methanobacteriota</taxon>
        <taxon>Stenosarchaea group</taxon>
        <taxon>Methanomicrobia</taxon>
        <taxon>Methanosarcinales</taxon>
        <taxon>Methanosarcinaceae</taxon>
        <taxon>Methanococcoides</taxon>
    </lineage>
</organism>
<evidence type="ECO:0000259" key="8">
    <source>
        <dbReference type="PROSITE" id="PS50928"/>
    </source>
</evidence>
<comment type="subcellular location">
    <subcellularLocation>
        <location evidence="7">Cell membrane</location>
        <topology evidence="7">Multi-pass membrane protein</topology>
    </subcellularLocation>
    <subcellularLocation>
        <location evidence="1">Membrane</location>
        <topology evidence="1">Multi-pass membrane protein</topology>
    </subcellularLocation>
</comment>
<dbReference type="CDD" id="cd06261">
    <property type="entry name" value="TM_PBP2"/>
    <property type="match status" value="1"/>
</dbReference>
<evidence type="ECO:0000256" key="3">
    <source>
        <dbReference type="ARBA" id="ARBA00022692"/>
    </source>
</evidence>
<reference evidence="9" key="1">
    <citation type="journal article" date="2021" name="mSystems">
        <title>Bacteria and Archaea Synergistically Convert Glycine Betaine to Biogenic Methane in the Formosa Cold Seep of the South China Sea.</title>
        <authorList>
            <person name="Li L."/>
            <person name="Zhang W."/>
            <person name="Zhang S."/>
            <person name="Song L."/>
            <person name="Sun Q."/>
            <person name="Zhang H."/>
            <person name="Xiang H."/>
            <person name="Dong X."/>
        </authorList>
    </citation>
    <scope>NUCLEOTIDE SEQUENCE</scope>
    <source>
        <strain evidence="9">LLY</strain>
    </source>
</reference>
<evidence type="ECO:0000256" key="6">
    <source>
        <dbReference type="ARBA" id="ARBA00023136"/>
    </source>
</evidence>
<dbReference type="InterPro" id="IPR035906">
    <property type="entry name" value="MetI-like_sf"/>
</dbReference>
<dbReference type="Pfam" id="PF00528">
    <property type="entry name" value="BPD_transp_1"/>
    <property type="match status" value="1"/>
</dbReference>
<keyword evidence="3 7" id="KW-0812">Transmembrane</keyword>
<keyword evidence="4 7" id="KW-1133">Transmembrane helix</keyword>
<dbReference type="Gene3D" id="1.10.3720.10">
    <property type="entry name" value="MetI-like"/>
    <property type="match status" value="1"/>
</dbReference>
<keyword evidence="6 7" id="KW-0472">Membrane</keyword>
<feature type="domain" description="ABC transmembrane type-1" evidence="8">
    <location>
        <begin position="37"/>
        <end position="239"/>
    </location>
</feature>
<reference evidence="9" key="2">
    <citation type="submission" date="2021-04" db="EMBL/GenBank/DDBJ databases">
        <authorList>
            <person name="Dong X."/>
        </authorList>
    </citation>
    <scope>NUCLEOTIDE SEQUENCE</scope>
    <source>
        <strain evidence="9">LLY</strain>
    </source>
</reference>
<dbReference type="GO" id="GO:0015419">
    <property type="term" value="F:ABC-type sulfate transporter activity"/>
    <property type="evidence" value="ECO:0007669"/>
    <property type="project" value="InterPro"/>
</dbReference>
<dbReference type="EMBL" id="JAGSOI010000028">
    <property type="protein sequence ID" value="MCM1986922.1"/>
    <property type="molecule type" value="Genomic_DNA"/>
</dbReference>
<name>A0A9E5DBH3_9EURY</name>
<feature type="transmembrane region" description="Helical" evidence="7">
    <location>
        <begin position="218"/>
        <end position="239"/>
    </location>
</feature>
<keyword evidence="10" id="KW-1185">Reference proteome</keyword>
<dbReference type="InterPro" id="IPR049783">
    <property type="entry name" value="ABC_perm_TupB-like"/>
</dbReference>
<protein>
    <submittedName>
        <fullName evidence="9">ABC transporter permease</fullName>
    </submittedName>
</protein>
<feature type="transmembrane region" description="Helical" evidence="7">
    <location>
        <begin position="83"/>
        <end position="106"/>
    </location>
</feature>
<dbReference type="PANTHER" id="PTHR30406:SF8">
    <property type="entry name" value="SULFATE TRANSPORT SYSTEM PERMEASE PROTEIN CYST"/>
    <property type="match status" value="1"/>
</dbReference>
<evidence type="ECO:0000256" key="4">
    <source>
        <dbReference type="ARBA" id="ARBA00022989"/>
    </source>
</evidence>
<feature type="transmembrane region" description="Helical" evidence="7">
    <location>
        <begin position="37"/>
        <end position="62"/>
    </location>
</feature>
<accession>A0A9E5DBH3</accession>